<dbReference type="EC" id="2.7.7.65" evidence="2"/>
<dbReference type="InterPro" id="IPR043128">
    <property type="entry name" value="Rev_trsase/Diguanyl_cyclase"/>
</dbReference>
<feature type="transmembrane region" description="Helical" evidence="4">
    <location>
        <begin position="98"/>
        <end position="118"/>
    </location>
</feature>
<gene>
    <name evidence="6" type="ORF">DU506_02970</name>
</gene>
<dbReference type="GO" id="GO:0052621">
    <property type="term" value="F:diguanylate cyclase activity"/>
    <property type="evidence" value="ECO:0007669"/>
    <property type="project" value="UniProtKB-EC"/>
</dbReference>
<dbReference type="InterPro" id="IPR050469">
    <property type="entry name" value="Diguanylate_Cyclase"/>
</dbReference>
<dbReference type="OrthoDB" id="9813903at2"/>
<evidence type="ECO:0000313" key="6">
    <source>
        <dbReference type="EMBL" id="RCV93375.1"/>
    </source>
</evidence>
<dbReference type="CDD" id="cd01949">
    <property type="entry name" value="GGDEF"/>
    <property type="match status" value="1"/>
</dbReference>
<dbReference type="PANTHER" id="PTHR45138:SF9">
    <property type="entry name" value="DIGUANYLATE CYCLASE DGCM-RELATED"/>
    <property type="match status" value="1"/>
</dbReference>
<feature type="transmembrane region" description="Helical" evidence="4">
    <location>
        <begin position="67"/>
        <end position="86"/>
    </location>
</feature>
<dbReference type="PANTHER" id="PTHR45138">
    <property type="entry name" value="REGULATORY COMPONENTS OF SENSORY TRANSDUCTION SYSTEM"/>
    <property type="match status" value="1"/>
</dbReference>
<comment type="caution">
    <text evidence="6">The sequence shown here is derived from an EMBL/GenBank/DDBJ whole genome shotgun (WGS) entry which is preliminary data.</text>
</comment>
<comment type="catalytic activity">
    <reaction evidence="3">
        <text>2 GTP = 3',3'-c-di-GMP + 2 diphosphate</text>
        <dbReference type="Rhea" id="RHEA:24898"/>
        <dbReference type="ChEBI" id="CHEBI:33019"/>
        <dbReference type="ChEBI" id="CHEBI:37565"/>
        <dbReference type="ChEBI" id="CHEBI:58805"/>
        <dbReference type="EC" id="2.7.7.65"/>
    </reaction>
</comment>
<dbReference type="NCBIfam" id="TIGR00254">
    <property type="entry name" value="GGDEF"/>
    <property type="match status" value="1"/>
</dbReference>
<evidence type="ECO:0000313" key="7">
    <source>
        <dbReference type="Proteomes" id="UP000253204"/>
    </source>
</evidence>
<feature type="transmembrane region" description="Helical" evidence="4">
    <location>
        <begin position="37"/>
        <end position="55"/>
    </location>
</feature>
<dbReference type="SUPFAM" id="SSF55073">
    <property type="entry name" value="Nucleotide cyclase"/>
    <property type="match status" value="1"/>
</dbReference>
<evidence type="ECO:0000256" key="4">
    <source>
        <dbReference type="SAM" id="Phobius"/>
    </source>
</evidence>
<keyword evidence="7" id="KW-1185">Reference proteome</keyword>
<feature type="transmembrane region" description="Helical" evidence="4">
    <location>
        <begin position="224"/>
        <end position="245"/>
    </location>
</feature>
<dbReference type="PROSITE" id="PS50887">
    <property type="entry name" value="GGDEF"/>
    <property type="match status" value="1"/>
</dbReference>
<feature type="transmembrane region" description="Helical" evidence="4">
    <location>
        <begin position="195"/>
        <end position="217"/>
    </location>
</feature>
<evidence type="ECO:0000256" key="3">
    <source>
        <dbReference type="ARBA" id="ARBA00034247"/>
    </source>
</evidence>
<reference evidence="6 7" key="1">
    <citation type="submission" date="2018-07" db="EMBL/GenBank/DDBJ databases">
        <title>Halomonas rutogse sp. nov., isolated from Lake TangqianCo on Tibetan Plateau.</title>
        <authorList>
            <person name="Lu H."/>
            <person name="Xing P."/>
            <person name="Wu Q."/>
        </authorList>
    </citation>
    <scope>NUCLEOTIDE SEQUENCE [LARGE SCALE GENOMIC DNA]</scope>
    <source>
        <strain evidence="6 7">TQ8S</strain>
    </source>
</reference>
<feature type="transmembrane region" description="Helical" evidence="4">
    <location>
        <begin position="251"/>
        <end position="271"/>
    </location>
</feature>
<dbReference type="InterPro" id="IPR000160">
    <property type="entry name" value="GGDEF_dom"/>
</dbReference>
<dbReference type="AlphaFoldDB" id="A0A368U8T8"/>
<feature type="transmembrane region" description="Helical" evidence="4">
    <location>
        <begin position="130"/>
        <end position="151"/>
    </location>
</feature>
<accession>A0A368U8T8</accession>
<keyword evidence="4" id="KW-0812">Transmembrane</keyword>
<dbReference type="Proteomes" id="UP000253204">
    <property type="component" value="Unassembled WGS sequence"/>
</dbReference>
<comment type="cofactor">
    <cofactor evidence="1">
        <name>Mg(2+)</name>
        <dbReference type="ChEBI" id="CHEBI:18420"/>
    </cofactor>
</comment>
<name>A0A368U8T8_9GAMM</name>
<evidence type="ECO:0000256" key="1">
    <source>
        <dbReference type="ARBA" id="ARBA00001946"/>
    </source>
</evidence>
<keyword evidence="4" id="KW-0472">Membrane</keyword>
<feature type="domain" description="GGDEF" evidence="5">
    <location>
        <begin position="348"/>
        <end position="481"/>
    </location>
</feature>
<dbReference type="EMBL" id="QPIJ01000003">
    <property type="protein sequence ID" value="RCV93375.1"/>
    <property type="molecule type" value="Genomic_DNA"/>
</dbReference>
<dbReference type="Gene3D" id="3.30.70.270">
    <property type="match status" value="1"/>
</dbReference>
<feature type="transmembrane region" description="Helical" evidence="4">
    <location>
        <begin position="171"/>
        <end position="189"/>
    </location>
</feature>
<organism evidence="6 7">
    <name type="scientific">Vreelandella rituensis</name>
    <dbReference type="NCBI Taxonomy" id="2282306"/>
    <lineage>
        <taxon>Bacteria</taxon>
        <taxon>Pseudomonadati</taxon>
        <taxon>Pseudomonadota</taxon>
        <taxon>Gammaproteobacteria</taxon>
        <taxon>Oceanospirillales</taxon>
        <taxon>Halomonadaceae</taxon>
        <taxon>Vreelandella</taxon>
    </lineage>
</organism>
<dbReference type="SMART" id="SM00267">
    <property type="entry name" value="GGDEF"/>
    <property type="match status" value="1"/>
</dbReference>
<protein>
    <recommendedName>
        <fullName evidence="2">diguanylate cyclase</fullName>
        <ecNumber evidence="2">2.7.7.65</ecNumber>
    </recommendedName>
</protein>
<evidence type="ECO:0000256" key="2">
    <source>
        <dbReference type="ARBA" id="ARBA00012528"/>
    </source>
</evidence>
<dbReference type="Pfam" id="PF00990">
    <property type="entry name" value="GGDEF"/>
    <property type="match status" value="1"/>
</dbReference>
<proteinExistence type="predicted"/>
<sequence>MVCYGAFDQVIQGVAVDKGNARAGVLMRQITGLYQRLLLTLFTLMPMMAVAYIEVFQEPSLRFESHMVHEMAIALAITLSAFITYVTWRCYTVSGEVLVRWLALGFLGFTLIYLPHGLLTRLAPDDQGLFLVYGPVSRLAMAVCFLVGLYYHDAPADALESRKRLSPWIKAGAAFLALDLVLAGVYFLSATQVKFLFTMVEIVALILLLAGVLFMALRRFRLPLMVIYMISLGVLSQSSIAFLLSDIWSHQWWLAHGISAAGFFILSFGVVQAFRTTRSFSTVYSQAQVMEQLRVQQARTLDALAQLEKANTQLARQAATDWLTGTANRRQHTTRAKEDIARASRDDGDLSVLCLDIDHFKQINDSHGHDVGDEVLKGMCIEIQRNLRAQDLLSRVGGEEFQVLLPETDLGQAARIAERIRAAVAALRFQAEDTTVGITLSIGCAQLGQDGIDMDALTRKGDKRLYLAKEGGRNQVVTDDAPVALSD</sequence>
<dbReference type="FunFam" id="3.30.70.270:FF:000001">
    <property type="entry name" value="Diguanylate cyclase domain protein"/>
    <property type="match status" value="1"/>
</dbReference>
<dbReference type="InterPro" id="IPR029787">
    <property type="entry name" value="Nucleotide_cyclase"/>
</dbReference>
<keyword evidence="4" id="KW-1133">Transmembrane helix</keyword>
<evidence type="ECO:0000259" key="5">
    <source>
        <dbReference type="PROSITE" id="PS50887"/>
    </source>
</evidence>